<sequence>MQQKIILDSSYIISSAIGDDDNHKIAEHLTTHIHTFDEVYITNYIFAEISTVLSQRLGKSNSSIILQGFLENPHEIIWVDKDTDKKTQREFLKLKDKNISYVDLSTAIIAKQNKINAVATFDKHFKKLGKEYGFDVIGC</sequence>
<evidence type="ECO:0000313" key="2">
    <source>
        <dbReference type="EMBL" id="OGC47388.1"/>
    </source>
</evidence>
<dbReference type="PANTHER" id="PTHR42188">
    <property type="entry name" value="23S RRNA-SPECIFIC ENDONUCLEASE VAPC20"/>
    <property type="match status" value="1"/>
</dbReference>
<dbReference type="InterPro" id="IPR002716">
    <property type="entry name" value="PIN_dom"/>
</dbReference>
<dbReference type="Gene3D" id="3.40.50.1010">
    <property type="entry name" value="5'-nuclease"/>
    <property type="match status" value="1"/>
</dbReference>
<feature type="domain" description="PIN" evidence="1">
    <location>
        <begin position="5"/>
        <end position="130"/>
    </location>
</feature>
<proteinExistence type="predicted"/>
<dbReference type="Proteomes" id="UP000176444">
    <property type="component" value="Unassembled WGS sequence"/>
</dbReference>
<protein>
    <recommendedName>
        <fullName evidence="1">PIN domain-containing protein</fullName>
    </recommendedName>
</protein>
<dbReference type="Pfam" id="PF01850">
    <property type="entry name" value="PIN"/>
    <property type="match status" value="1"/>
</dbReference>
<dbReference type="InterPro" id="IPR039018">
    <property type="entry name" value="VapC20-like"/>
</dbReference>
<organism evidence="2 3">
    <name type="scientific">candidate division WWE3 bacterium RIFCSPHIGHO2_01_FULL_35_17</name>
    <dbReference type="NCBI Taxonomy" id="1802614"/>
    <lineage>
        <taxon>Bacteria</taxon>
        <taxon>Katanobacteria</taxon>
    </lineage>
</organism>
<dbReference type="AlphaFoldDB" id="A0A1F4UQZ8"/>
<dbReference type="PANTHER" id="PTHR42188:SF1">
    <property type="entry name" value="23S RRNA-SPECIFIC ENDONUCLEASE VAPC20"/>
    <property type="match status" value="1"/>
</dbReference>
<reference evidence="2 3" key="1">
    <citation type="journal article" date="2016" name="Nat. Commun.">
        <title>Thousands of microbial genomes shed light on interconnected biogeochemical processes in an aquifer system.</title>
        <authorList>
            <person name="Anantharaman K."/>
            <person name="Brown C.T."/>
            <person name="Hug L.A."/>
            <person name="Sharon I."/>
            <person name="Castelle C.J."/>
            <person name="Probst A.J."/>
            <person name="Thomas B.C."/>
            <person name="Singh A."/>
            <person name="Wilkins M.J."/>
            <person name="Karaoz U."/>
            <person name="Brodie E.L."/>
            <person name="Williams K.H."/>
            <person name="Hubbard S.S."/>
            <person name="Banfield J.F."/>
        </authorList>
    </citation>
    <scope>NUCLEOTIDE SEQUENCE [LARGE SCALE GENOMIC DNA]</scope>
</reference>
<dbReference type="SUPFAM" id="SSF88723">
    <property type="entry name" value="PIN domain-like"/>
    <property type="match status" value="1"/>
</dbReference>
<evidence type="ECO:0000259" key="1">
    <source>
        <dbReference type="Pfam" id="PF01850"/>
    </source>
</evidence>
<evidence type="ECO:0000313" key="3">
    <source>
        <dbReference type="Proteomes" id="UP000176444"/>
    </source>
</evidence>
<dbReference type="InterPro" id="IPR029060">
    <property type="entry name" value="PIN-like_dom_sf"/>
</dbReference>
<dbReference type="GO" id="GO:0004521">
    <property type="term" value="F:RNA endonuclease activity"/>
    <property type="evidence" value="ECO:0007669"/>
    <property type="project" value="InterPro"/>
</dbReference>
<gene>
    <name evidence="2" type="ORF">A2713_00820</name>
</gene>
<comment type="caution">
    <text evidence="2">The sequence shown here is derived from an EMBL/GenBank/DDBJ whole genome shotgun (WGS) entry which is preliminary data.</text>
</comment>
<dbReference type="EMBL" id="MEUX01000016">
    <property type="protein sequence ID" value="OGC47388.1"/>
    <property type="molecule type" value="Genomic_DNA"/>
</dbReference>
<accession>A0A1F4UQZ8</accession>
<name>A0A1F4UQZ8_UNCKA</name>
<dbReference type="GO" id="GO:0016075">
    <property type="term" value="P:rRNA catabolic process"/>
    <property type="evidence" value="ECO:0007669"/>
    <property type="project" value="TreeGrafter"/>
</dbReference>